<reference evidence="2" key="2">
    <citation type="submission" date="2021-08" db="EMBL/GenBank/DDBJ databases">
        <authorList>
            <person name="Tani A."/>
            <person name="Ola A."/>
            <person name="Ogura Y."/>
            <person name="Katsura K."/>
            <person name="Hayashi T."/>
        </authorList>
    </citation>
    <scope>NUCLEOTIDE SEQUENCE</scope>
    <source>
        <strain evidence="2">NBRC 15686</strain>
    </source>
</reference>
<dbReference type="RefSeq" id="WP_238224252.1">
    <property type="nucleotide sequence ID" value="NZ_BAAADH010000105.1"/>
</dbReference>
<dbReference type="PANTHER" id="PTHR47129:SF1">
    <property type="entry name" value="NMRA-LIKE DOMAIN-CONTAINING PROTEIN"/>
    <property type="match status" value="1"/>
</dbReference>
<dbReference type="PANTHER" id="PTHR47129">
    <property type="entry name" value="QUINONE OXIDOREDUCTASE 2"/>
    <property type="match status" value="1"/>
</dbReference>
<dbReference type="EMBL" id="BPRC01000005">
    <property type="protein sequence ID" value="GJE64733.1"/>
    <property type="molecule type" value="Genomic_DNA"/>
</dbReference>
<evidence type="ECO:0000259" key="1">
    <source>
        <dbReference type="Pfam" id="PF13460"/>
    </source>
</evidence>
<dbReference type="Gene3D" id="3.40.50.720">
    <property type="entry name" value="NAD(P)-binding Rossmann-like Domain"/>
    <property type="match status" value="1"/>
</dbReference>
<accession>A0ABQ4UE20</accession>
<name>A0ABQ4UE20_9HYPH</name>
<dbReference type="Proteomes" id="UP001055039">
    <property type="component" value="Unassembled WGS sequence"/>
</dbReference>
<feature type="domain" description="NAD(P)-binding" evidence="1">
    <location>
        <begin position="12"/>
        <end position="191"/>
    </location>
</feature>
<comment type="caution">
    <text evidence="2">The sequence shown here is derived from an EMBL/GenBank/DDBJ whole genome shotgun (WGS) entry which is preliminary data.</text>
</comment>
<evidence type="ECO:0000313" key="2">
    <source>
        <dbReference type="EMBL" id="GJE64733.1"/>
    </source>
</evidence>
<dbReference type="CDD" id="cd05269">
    <property type="entry name" value="TMR_SDR_a"/>
    <property type="match status" value="1"/>
</dbReference>
<dbReference type="Pfam" id="PF13460">
    <property type="entry name" value="NAD_binding_10"/>
    <property type="match status" value="1"/>
</dbReference>
<evidence type="ECO:0000313" key="3">
    <source>
        <dbReference type="Proteomes" id="UP001055039"/>
    </source>
</evidence>
<dbReference type="Gene3D" id="3.90.25.10">
    <property type="entry name" value="UDP-galactose 4-epimerase, domain 1"/>
    <property type="match status" value="1"/>
</dbReference>
<dbReference type="InterPro" id="IPR036291">
    <property type="entry name" value="NAD(P)-bd_dom_sf"/>
</dbReference>
<keyword evidence="3" id="KW-1185">Reference proteome</keyword>
<dbReference type="SUPFAM" id="SSF51735">
    <property type="entry name" value="NAD(P)-binding Rossmann-fold domains"/>
    <property type="match status" value="1"/>
</dbReference>
<sequence>MTTAEPRLFVTGATGHLGRLVIAALLKRVPAGTIVAGVRSLESDGAKDLRARGVTLRIADYARPETLADAFRGIDRLLLISSSEIGRRVAQHRNVIEAARQSGLNRIAYTSLLRADTSPLALADEHRRTEDALKASGLSFTVLRNGWYTENYAASIAPALAHGAFLGSAGQGRIASAARADYAEAAAVVLTTDGQDGRLYELAGDDAYTLDEFAMAVSALSGKTVIYRNLTEAEFKAALVGAGLPEDFAALLADSDTAAAKGGLNDTSRQLSGLIGRPTTPYRTTITETITGLAARG</sequence>
<organism evidence="2 3">
    <name type="scientific">Methylorubrum aminovorans</name>
    <dbReference type="NCBI Taxonomy" id="269069"/>
    <lineage>
        <taxon>Bacteria</taxon>
        <taxon>Pseudomonadati</taxon>
        <taxon>Pseudomonadota</taxon>
        <taxon>Alphaproteobacteria</taxon>
        <taxon>Hyphomicrobiales</taxon>
        <taxon>Methylobacteriaceae</taxon>
        <taxon>Methylorubrum</taxon>
    </lineage>
</organism>
<proteinExistence type="predicted"/>
<dbReference type="InterPro" id="IPR016040">
    <property type="entry name" value="NAD(P)-bd_dom"/>
</dbReference>
<dbReference type="InterPro" id="IPR052718">
    <property type="entry name" value="NmrA-type_oxidoreductase"/>
</dbReference>
<protein>
    <submittedName>
        <fullName evidence="2">Quinone oxidoreductase 2</fullName>
    </submittedName>
</protein>
<gene>
    <name evidence="2" type="primary">qorB</name>
    <name evidence="2" type="ORF">LNAOJCKE_1939</name>
</gene>
<reference evidence="2" key="1">
    <citation type="journal article" date="2021" name="Front. Microbiol.">
        <title>Comprehensive Comparative Genomics and Phenotyping of Methylobacterium Species.</title>
        <authorList>
            <person name="Alessa O."/>
            <person name="Ogura Y."/>
            <person name="Fujitani Y."/>
            <person name="Takami H."/>
            <person name="Hayashi T."/>
            <person name="Sahin N."/>
            <person name="Tani A."/>
        </authorList>
    </citation>
    <scope>NUCLEOTIDE SEQUENCE</scope>
    <source>
        <strain evidence="2">NBRC 15686</strain>
    </source>
</reference>